<sequence length="141" mass="16124">MRLDAADTTWARGFVKRFEKEVVESLVVSICGPDRWSTKFFSPKHREEAFNVGQKAYLWHREAQVSILTLDFEPRLVDSGLDFDEETMRLLKHNQATPSKNGPIIASVGMGLVSYRSLGEGKAKEQVWQEKVDVLMEECFT</sequence>
<dbReference type="InParanoid" id="A0A067MKS0"/>
<dbReference type="AlphaFoldDB" id="A0A067MKS0"/>
<dbReference type="EMBL" id="KL198050">
    <property type="protein sequence ID" value="KDQ12477.1"/>
    <property type="molecule type" value="Genomic_DNA"/>
</dbReference>
<keyword evidence="2" id="KW-1185">Reference proteome</keyword>
<protein>
    <submittedName>
        <fullName evidence="1">Uncharacterized protein</fullName>
    </submittedName>
</protein>
<gene>
    <name evidence="1" type="ORF">BOTBODRAFT_176417</name>
</gene>
<organism evidence="1 2">
    <name type="scientific">Botryobasidium botryosum (strain FD-172 SS1)</name>
    <dbReference type="NCBI Taxonomy" id="930990"/>
    <lineage>
        <taxon>Eukaryota</taxon>
        <taxon>Fungi</taxon>
        <taxon>Dikarya</taxon>
        <taxon>Basidiomycota</taxon>
        <taxon>Agaricomycotina</taxon>
        <taxon>Agaricomycetes</taxon>
        <taxon>Cantharellales</taxon>
        <taxon>Botryobasidiaceae</taxon>
        <taxon>Botryobasidium</taxon>
    </lineage>
</organism>
<evidence type="ECO:0000313" key="2">
    <source>
        <dbReference type="Proteomes" id="UP000027195"/>
    </source>
</evidence>
<name>A0A067MKS0_BOTB1</name>
<reference evidence="2" key="1">
    <citation type="journal article" date="2014" name="Proc. Natl. Acad. Sci. U.S.A.">
        <title>Extensive sampling of basidiomycete genomes demonstrates inadequacy of the white-rot/brown-rot paradigm for wood decay fungi.</title>
        <authorList>
            <person name="Riley R."/>
            <person name="Salamov A.A."/>
            <person name="Brown D.W."/>
            <person name="Nagy L.G."/>
            <person name="Floudas D."/>
            <person name="Held B.W."/>
            <person name="Levasseur A."/>
            <person name="Lombard V."/>
            <person name="Morin E."/>
            <person name="Otillar R."/>
            <person name="Lindquist E.A."/>
            <person name="Sun H."/>
            <person name="LaButti K.M."/>
            <person name="Schmutz J."/>
            <person name="Jabbour D."/>
            <person name="Luo H."/>
            <person name="Baker S.E."/>
            <person name="Pisabarro A.G."/>
            <person name="Walton J.D."/>
            <person name="Blanchette R.A."/>
            <person name="Henrissat B."/>
            <person name="Martin F."/>
            <person name="Cullen D."/>
            <person name="Hibbett D.S."/>
            <person name="Grigoriev I.V."/>
        </authorList>
    </citation>
    <scope>NUCLEOTIDE SEQUENCE [LARGE SCALE GENOMIC DNA]</scope>
    <source>
        <strain evidence="2">FD-172 SS1</strain>
    </source>
</reference>
<dbReference type="Proteomes" id="UP000027195">
    <property type="component" value="Unassembled WGS sequence"/>
</dbReference>
<proteinExistence type="predicted"/>
<accession>A0A067MKS0</accession>
<evidence type="ECO:0000313" key="1">
    <source>
        <dbReference type="EMBL" id="KDQ12477.1"/>
    </source>
</evidence>
<dbReference type="HOGENOM" id="CLU_1824991_0_0_1"/>